<dbReference type="Pfam" id="PF02627">
    <property type="entry name" value="CMD"/>
    <property type="match status" value="1"/>
</dbReference>
<reference evidence="2 3" key="1">
    <citation type="journal article" date="2012" name="BMC Genomics">
        <title>Comparative genomics of the classical Bordetella subspecies: the evolution and exchange of virulence-associated diversity amongst closely related pathogens.</title>
        <authorList>
            <person name="Park J."/>
            <person name="Zhang Y."/>
            <person name="Buboltz A.M."/>
            <person name="Zhang X."/>
            <person name="Schuster S.C."/>
            <person name="Ahuja U."/>
            <person name="Liu M."/>
            <person name="Miller J.F."/>
            <person name="Sebaihia M."/>
            <person name="Bentley S.D."/>
            <person name="Parkhill J."/>
            <person name="Harvill E.T."/>
        </authorList>
    </citation>
    <scope>NUCLEOTIDE SEQUENCE [LARGE SCALE GENOMIC DNA]</scope>
    <source>
        <strain evidence="2 3">253</strain>
    </source>
</reference>
<dbReference type="OrthoDB" id="9793083at2"/>
<dbReference type="Gene3D" id="1.20.1290.10">
    <property type="entry name" value="AhpD-like"/>
    <property type="match status" value="1"/>
</dbReference>
<keyword evidence="2" id="KW-0456">Lyase</keyword>
<dbReference type="GO" id="GO:0047575">
    <property type="term" value="F:4-carboxymuconolactone decarboxylase activity"/>
    <property type="evidence" value="ECO:0007669"/>
    <property type="project" value="UniProtKB-EC"/>
</dbReference>
<evidence type="ECO:0000313" key="2">
    <source>
        <dbReference type="EMBL" id="CCJ54387.1"/>
    </source>
</evidence>
<proteinExistence type="predicted"/>
<dbReference type="SUPFAM" id="SSF69118">
    <property type="entry name" value="AhpD-like"/>
    <property type="match status" value="1"/>
</dbReference>
<dbReference type="EMBL" id="HE965806">
    <property type="protein sequence ID" value="CCJ54387.1"/>
    <property type="molecule type" value="Genomic_DNA"/>
</dbReference>
<feature type="domain" description="Carboxymuconolactone decarboxylase-like" evidence="1">
    <location>
        <begin position="38"/>
        <end position="109"/>
    </location>
</feature>
<dbReference type="InterPro" id="IPR052512">
    <property type="entry name" value="4CMD/NDH-1_regulator"/>
</dbReference>
<accession>A0A0C6P6Y2</accession>
<dbReference type="EC" id="4.1.1.44" evidence="2"/>
<gene>
    <name evidence="2" type="ORF">BN112_2470</name>
</gene>
<sequence>MAKTRLEVGRDILKQTLGDAYYAQRVDSTNSFNGSLRRLTDEYCFGEVWGDETLTPKQRSMLVIALLACMGRVQELKTHVGGAVNNGCNVEEIRAVMMQVAIYCGIPAGVEGTRTAEGVLRERKLID</sequence>
<dbReference type="InterPro" id="IPR003779">
    <property type="entry name" value="CMD-like"/>
</dbReference>
<evidence type="ECO:0000313" key="3">
    <source>
        <dbReference type="Proteomes" id="UP000007564"/>
    </source>
</evidence>
<evidence type="ECO:0000259" key="1">
    <source>
        <dbReference type="Pfam" id="PF02627"/>
    </source>
</evidence>
<dbReference type="KEGG" id="bbh:BN112_2470"/>
<organism evidence="2 3">
    <name type="scientific">Bordetella bronchiseptica 253</name>
    <dbReference type="NCBI Taxonomy" id="568707"/>
    <lineage>
        <taxon>Bacteria</taxon>
        <taxon>Pseudomonadati</taxon>
        <taxon>Pseudomonadota</taxon>
        <taxon>Betaproteobacteria</taxon>
        <taxon>Burkholderiales</taxon>
        <taxon>Alcaligenaceae</taxon>
        <taxon>Bordetella</taxon>
    </lineage>
</organism>
<dbReference type="InterPro" id="IPR029032">
    <property type="entry name" value="AhpD-like"/>
</dbReference>
<dbReference type="HOGENOM" id="CLU_070025_3_1_4"/>
<dbReference type="RefSeq" id="WP_003808644.1">
    <property type="nucleotide sequence ID" value="NC_019382.1"/>
</dbReference>
<protein>
    <submittedName>
        <fullName evidence="2">Probable carboxymuconolactone decarboxylase</fullName>
        <ecNumber evidence="2">4.1.1.44</ecNumber>
    </submittedName>
</protein>
<dbReference type="AlphaFoldDB" id="A0A0C6P6Y2"/>
<dbReference type="GeneID" id="93202629"/>
<dbReference type="PANTHER" id="PTHR33570">
    <property type="entry name" value="4-CARBOXYMUCONOLACTONE DECARBOXYLASE FAMILY PROTEIN"/>
    <property type="match status" value="1"/>
</dbReference>
<dbReference type="Proteomes" id="UP000007564">
    <property type="component" value="Chromosome"/>
</dbReference>
<name>A0A0C6P6Y2_BORBO</name>
<dbReference type="PANTHER" id="PTHR33570:SF2">
    <property type="entry name" value="CARBOXYMUCONOLACTONE DECARBOXYLASE-LIKE DOMAIN-CONTAINING PROTEIN"/>
    <property type="match status" value="1"/>
</dbReference>
<dbReference type="GO" id="GO:0051920">
    <property type="term" value="F:peroxiredoxin activity"/>
    <property type="evidence" value="ECO:0007669"/>
    <property type="project" value="InterPro"/>
</dbReference>